<dbReference type="Proteomes" id="UP001205105">
    <property type="component" value="Unassembled WGS sequence"/>
</dbReference>
<evidence type="ECO:0000313" key="2">
    <source>
        <dbReference type="Proteomes" id="UP001205105"/>
    </source>
</evidence>
<reference evidence="1" key="1">
    <citation type="submission" date="2020-11" db="EMBL/GenBank/DDBJ databases">
        <title>Chlorella ohadii genome sequencing and assembly.</title>
        <authorList>
            <person name="Murik O."/>
            <person name="Treves H."/>
            <person name="Kedem I."/>
            <person name="Shotland Y."/>
            <person name="Kaplan A."/>
        </authorList>
    </citation>
    <scope>NUCLEOTIDE SEQUENCE</scope>
    <source>
        <strain evidence="1">1</strain>
    </source>
</reference>
<protein>
    <submittedName>
        <fullName evidence="1">Uncharacterized protein</fullName>
    </submittedName>
</protein>
<evidence type="ECO:0000313" key="1">
    <source>
        <dbReference type="EMBL" id="KAI7835458.1"/>
    </source>
</evidence>
<sequence>MTDSAACSCVAAAELRTAVVPVSTKLLVEGKPAPLLLIHDRRRGELSQQNQQATMLTVSLDTGFGMEVFGPALVLFAEPGRDLAGGYYNKLDDLIQNHVLQPFQEGRLPTEQDWSFWAEVFQMMPDEQAGSSDSESQQD</sequence>
<organism evidence="1 2">
    <name type="scientific">Chlorella ohadii</name>
    <dbReference type="NCBI Taxonomy" id="2649997"/>
    <lineage>
        <taxon>Eukaryota</taxon>
        <taxon>Viridiplantae</taxon>
        <taxon>Chlorophyta</taxon>
        <taxon>core chlorophytes</taxon>
        <taxon>Trebouxiophyceae</taxon>
        <taxon>Chlorellales</taxon>
        <taxon>Chlorellaceae</taxon>
        <taxon>Chlorella clade</taxon>
        <taxon>Chlorella</taxon>
    </lineage>
</organism>
<comment type="caution">
    <text evidence="1">The sequence shown here is derived from an EMBL/GenBank/DDBJ whole genome shotgun (WGS) entry which is preliminary data.</text>
</comment>
<proteinExistence type="predicted"/>
<dbReference type="AlphaFoldDB" id="A0AAD5GZG6"/>
<accession>A0AAD5GZG6</accession>
<dbReference type="EMBL" id="JADXDR010000262">
    <property type="protein sequence ID" value="KAI7835458.1"/>
    <property type="molecule type" value="Genomic_DNA"/>
</dbReference>
<name>A0AAD5GZG6_9CHLO</name>
<keyword evidence="2" id="KW-1185">Reference proteome</keyword>
<gene>
    <name evidence="1" type="ORF">COHA_010633</name>
</gene>